<dbReference type="EMBL" id="JANPWB010000016">
    <property type="protein sequence ID" value="KAJ1079959.1"/>
    <property type="molecule type" value="Genomic_DNA"/>
</dbReference>
<name>A0AAV7KNV6_PLEWA</name>
<accession>A0AAV7KNV6</accession>
<comment type="caution">
    <text evidence="2">The sequence shown here is derived from an EMBL/GenBank/DDBJ whole genome shotgun (WGS) entry which is preliminary data.</text>
</comment>
<feature type="region of interest" description="Disordered" evidence="1">
    <location>
        <begin position="49"/>
        <end position="134"/>
    </location>
</feature>
<evidence type="ECO:0000256" key="1">
    <source>
        <dbReference type="SAM" id="MobiDB-lite"/>
    </source>
</evidence>
<organism evidence="2 3">
    <name type="scientific">Pleurodeles waltl</name>
    <name type="common">Iberian ribbed newt</name>
    <dbReference type="NCBI Taxonomy" id="8319"/>
    <lineage>
        <taxon>Eukaryota</taxon>
        <taxon>Metazoa</taxon>
        <taxon>Chordata</taxon>
        <taxon>Craniata</taxon>
        <taxon>Vertebrata</taxon>
        <taxon>Euteleostomi</taxon>
        <taxon>Amphibia</taxon>
        <taxon>Batrachia</taxon>
        <taxon>Caudata</taxon>
        <taxon>Salamandroidea</taxon>
        <taxon>Salamandridae</taxon>
        <taxon>Pleurodelinae</taxon>
        <taxon>Pleurodeles</taxon>
    </lineage>
</organism>
<evidence type="ECO:0000313" key="3">
    <source>
        <dbReference type="Proteomes" id="UP001066276"/>
    </source>
</evidence>
<reference evidence="2" key="1">
    <citation type="journal article" date="2022" name="bioRxiv">
        <title>Sequencing and chromosome-scale assembly of the giantPleurodeles waltlgenome.</title>
        <authorList>
            <person name="Brown T."/>
            <person name="Elewa A."/>
            <person name="Iarovenko S."/>
            <person name="Subramanian E."/>
            <person name="Araus A.J."/>
            <person name="Petzold A."/>
            <person name="Susuki M."/>
            <person name="Suzuki K.-i.T."/>
            <person name="Hayashi T."/>
            <person name="Toyoda A."/>
            <person name="Oliveira C."/>
            <person name="Osipova E."/>
            <person name="Leigh N.D."/>
            <person name="Simon A."/>
            <person name="Yun M.H."/>
        </authorList>
    </citation>
    <scope>NUCLEOTIDE SEQUENCE</scope>
    <source>
        <strain evidence="2">20211129_DDA</strain>
        <tissue evidence="2">Liver</tissue>
    </source>
</reference>
<evidence type="ECO:0000313" key="2">
    <source>
        <dbReference type="EMBL" id="KAJ1079959.1"/>
    </source>
</evidence>
<feature type="compositionally biased region" description="Polar residues" evidence="1">
    <location>
        <begin position="111"/>
        <end position="123"/>
    </location>
</feature>
<protein>
    <submittedName>
        <fullName evidence="2">Uncharacterized protein</fullName>
    </submittedName>
</protein>
<keyword evidence="3" id="KW-1185">Reference proteome</keyword>
<proteinExistence type="predicted"/>
<dbReference type="AlphaFoldDB" id="A0AAV7KNV6"/>
<dbReference type="Proteomes" id="UP001066276">
    <property type="component" value="Chromosome 12"/>
</dbReference>
<sequence>MNRTPFCFCPRCHAKFPYTDQHLVCNLCLSPDHRDDTCEACRSFRSKKTMRQKSAKVGNGVEKHQTSRHGGRGDYAHRSLRPRVRFQAGVRGGQTRHGRTASEYAYPCPIQAQTQGLGNTSARTPRLHPQKDLR</sequence>
<gene>
    <name evidence="2" type="ORF">NDU88_000181</name>
</gene>
<feature type="compositionally biased region" description="Basic and acidic residues" evidence="1">
    <location>
        <begin position="61"/>
        <end position="77"/>
    </location>
</feature>